<dbReference type="InterPro" id="IPR008969">
    <property type="entry name" value="CarboxyPept-like_regulatory"/>
</dbReference>
<dbReference type="InterPro" id="IPR000531">
    <property type="entry name" value="Beta-barrel_TonB"/>
</dbReference>
<dbReference type="Gene3D" id="2.40.170.20">
    <property type="entry name" value="TonB-dependent receptor, beta-barrel domain"/>
    <property type="match status" value="1"/>
</dbReference>
<dbReference type="PANTHER" id="PTHR30069">
    <property type="entry name" value="TONB-DEPENDENT OUTER MEMBRANE RECEPTOR"/>
    <property type="match status" value="1"/>
</dbReference>
<accession>A0A1Z8BFQ6</accession>
<evidence type="ECO:0000256" key="1">
    <source>
        <dbReference type="ARBA" id="ARBA00004571"/>
    </source>
</evidence>
<dbReference type="GO" id="GO:0044718">
    <property type="term" value="P:siderophore transmembrane transport"/>
    <property type="evidence" value="ECO:0007669"/>
    <property type="project" value="TreeGrafter"/>
</dbReference>
<keyword evidence="2 8" id="KW-0813">Transport</keyword>
<dbReference type="Gene3D" id="2.60.40.1120">
    <property type="entry name" value="Carboxypeptidase-like, regulatory domain"/>
    <property type="match status" value="1"/>
</dbReference>
<evidence type="ECO:0000256" key="9">
    <source>
        <dbReference type="RuleBase" id="RU003357"/>
    </source>
</evidence>
<dbReference type="InterPro" id="IPR036942">
    <property type="entry name" value="Beta-barrel_TonB_sf"/>
</dbReference>
<reference evidence="13" key="1">
    <citation type="journal article" date="2017" name="Proc. Natl. Acad. Sci. U.S.A.">
        <title>Simulation of Deepwater Horizon oil plume reveals substrate specialization within a complex community of hydrocarbon-degraders.</title>
        <authorList>
            <person name="Hu P."/>
            <person name="Dubinsky E.A."/>
            <person name="Probst A.J."/>
            <person name="Wang J."/>
            <person name="Sieber C.M.K."/>
            <person name="Tom L.M."/>
            <person name="Gardinali P."/>
            <person name="Banfield J.F."/>
            <person name="Atlas R.M."/>
            <person name="Andersen G.L."/>
        </authorList>
    </citation>
    <scope>NUCLEOTIDE SEQUENCE [LARGE SCALE GENOMIC DNA]</scope>
</reference>
<organism evidence="12 13">
    <name type="scientific">Nonlabens dokdonensis</name>
    <dbReference type="NCBI Taxonomy" id="328515"/>
    <lineage>
        <taxon>Bacteria</taxon>
        <taxon>Pseudomonadati</taxon>
        <taxon>Bacteroidota</taxon>
        <taxon>Flavobacteriia</taxon>
        <taxon>Flavobacteriales</taxon>
        <taxon>Flavobacteriaceae</taxon>
        <taxon>Nonlabens</taxon>
    </lineage>
</organism>
<dbReference type="InterPro" id="IPR012910">
    <property type="entry name" value="Plug_dom"/>
</dbReference>
<evidence type="ECO:0000256" key="3">
    <source>
        <dbReference type="ARBA" id="ARBA00022452"/>
    </source>
</evidence>
<feature type="domain" description="TonB-dependent receptor-like beta-barrel" evidence="10">
    <location>
        <begin position="308"/>
        <end position="705"/>
    </location>
</feature>
<comment type="caution">
    <text evidence="12">The sequence shown here is derived from an EMBL/GenBank/DDBJ whole genome shotgun (WGS) entry which is preliminary data.</text>
</comment>
<keyword evidence="5 9" id="KW-0798">TonB box</keyword>
<dbReference type="EMBL" id="MAAX01000018">
    <property type="protein sequence ID" value="OUS21411.1"/>
    <property type="molecule type" value="Genomic_DNA"/>
</dbReference>
<evidence type="ECO:0000256" key="8">
    <source>
        <dbReference type="PROSITE-ProRule" id="PRU01360"/>
    </source>
</evidence>
<evidence type="ECO:0000259" key="10">
    <source>
        <dbReference type="Pfam" id="PF00593"/>
    </source>
</evidence>
<dbReference type="GO" id="GO:0009279">
    <property type="term" value="C:cell outer membrane"/>
    <property type="evidence" value="ECO:0007669"/>
    <property type="project" value="UniProtKB-SubCell"/>
</dbReference>
<dbReference type="InterPro" id="IPR037066">
    <property type="entry name" value="Plug_dom_sf"/>
</dbReference>
<keyword evidence="4 8" id="KW-0812">Transmembrane</keyword>
<keyword evidence="12" id="KW-0675">Receptor</keyword>
<keyword evidence="6 8" id="KW-0472">Membrane</keyword>
<dbReference type="Gene3D" id="2.170.130.10">
    <property type="entry name" value="TonB-dependent receptor, plug domain"/>
    <property type="match status" value="1"/>
</dbReference>
<dbReference type="Pfam" id="PF00593">
    <property type="entry name" value="TonB_dep_Rec_b-barrel"/>
    <property type="match status" value="1"/>
</dbReference>
<comment type="similarity">
    <text evidence="8 9">Belongs to the TonB-dependent receptor family.</text>
</comment>
<dbReference type="PANTHER" id="PTHR30069:SF36">
    <property type="entry name" value="BLL6948 PROTEIN"/>
    <property type="match status" value="1"/>
</dbReference>
<evidence type="ECO:0000313" key="12">
    <source>
        <dbReference type="EMBL" id="OUS21411.1"/>
    </source>
</evidence>
<dbReference type="SUPFAM" id="SSF56935">
    <property type="entry name" value="Porins"/>
    <property type="match status" value="1"/>
</dbReference>
<dbReference type="PROSITE" id="PS52016">
    <property type="entry name" value="TONB_DEPENDENT_REC_3"/>
    <property type="match status" value="1"/>
</dbReference>
<name>A0A1Z8BFQ6_9FLAO</name>
<dbReference type="Proteomes" id="UP000196102">
    <property type="component" value="Unassembled WGS sequence"/>
</dbReference>
<dbReference type="RefSeq" id="WP_303685515.1">
    <property type="nucleotide sequence ID" value="NZ_CAJXYO010000011.1"/>
</dbReference>
<evidence type="ECO:0000256" key="7">
    <source>
        <dbReference type="ARBA" id="ARBA00023237"/>
    </source>
</evidence>
<keyword evidence="7 8" id="KW-0998">Cell outer membrane</keyword>
<evidence type="ECO:0000256" key="5">
    <source>
        <dbReference type="ARBA" id="ARBA00023077"/>
    </source>
</evidence>
<comment type="subcellular location">
    <subcellularLocation>
        <location evidence="1 8">Cell outer membrane</location>
        <topology evidence="1 8">Multi-pass membrane protein</topology>
    </subcellularLocation>
</comment>
<proteinExistence type="inferred from homology"/>
<keyword evidence="3 8" id="KW-1134">Transmembrane beta strand</keyword>
<gene>
    <name evidence="12" type="ORF">A9Q93_01005</name>
</gene>
<evidence type="ECO:0000313" key="13">
    <source>
        <dbReference type="Proteomes" id="UP000196102"/>
    </source>
</evidence>
<feature type="domain" description="TonB-dependent receptor plug" evidence="11">
    <location>
        <begin position="121"/>
        <end position="225"/>
    </location>
</feature>
<dbReference type="GO" id="GO:0015344">
    <property type="term" value="F:siderophore uptake transmembrane transporter activity"/>
    <property type="evidence" value="ECO:0007669"/>
    <property type="project" value="TreeGrafter"/>
</dbReference>
<dbReference type="Pfam" id="PF13715">
    <property type="entry name" value="CarbopepD_reg_2"/>
    <property type="match status" value="1"/>
</dbReference>
<sequence length="749" mass="84243">MLTPFQCSAFAKAILTTIFFFISYATIAHNITGFVKDESGKPLKDVYVLHVESGNHTHTNAKGYFSLVDVESRDELRFSHIGYEASSTIVQEENEVLQIVLSLASLDLDAITISNDVETLNVLANVDLKINPVTSTQELLRTVPGLFIGQHAGGGKAEQIFLRGFDIDHGTDVAINVDGMPVNMVSHAHGQGYADLHFVIPETINNISYGIGSYDETVGNFATAGHVDFRTKNYLDKSNITFEIGDFNYQRYLGLVQLVDNSHTSAFVATEYLTFDGPFESPQNFDRINLFGKLQHTADNGDRFSMSVSHFDSEWDASGQIPQRAVDQGIINRFGAIDDTEGGETSRTSLVLNYDMDVSDKEELQTTLYYSHYDFLLFSNFTFFLEDPINGDQIRQQESRDILGFKANYKYKTELAGNRFNIKAGLGLRNDRTESSGLSRTLNRRETLENIQLGDINETNASAFVGAEWFIDNLMIDAGLRFERFKFNYKDALAATYDTQSQTAEALLPKLNFNYEVSNSLKLYLRNGVGLHSNDTRVVLENSADKILPKSYGSDLGSIWKVSDKFILNSAIWYLFLEQEFVYVGDAGIVEPSGKTERYGFDLGFKYQLSEYLFLDSNINYAHARAIEEPDDEDFIPLAPELTLVGGISLKNYKKFNAGLRYRYIGDRAANEDNSIVAEGYFVTDFNVNYDLSNNLRLGIAVQNLFDVKWNETQFATESRLANESQSVEEIHFTPGTPFFIRGTLQYSF</sequence>
<evidence type="ECO:0000256" key="4">
    <source>
        <dbReference type="ARBA" id="ARBA00022692"/>
    </source>
</evidence>
<dbReference type="AlphaFoldDB" id="A0A1Z8BFQ6"/>
<dbReference type="InterPro" id="IPR039426">
    <property type="entry name" value="TonB-dep_rcpt-like"/>
</dbReference>
<evidence type="ECO:0000256" key="2">
    <source>
        <dbReference type="ARBA" id="ARBA00022448"/>
    </source>
</evidence>
<dbReference type="SUPFAM" id="SSF49464">
    <property type="entry name" value="Carboxypeptidase regulatory domain-like"/>
    <property type="match status" value="1"/>
</dbReference>
<evidence type="ECO:0000259" key="11">
    <source>
        <dbReference type="Pfam" id="PF07715"/>
    </source>
</evidence>
<protein>
    <submittedName>
        <fullName evidence="12">TonB-dependent receptor</fullName>
    </submittedName>
</protein>
<dbReference type="Pfam" id="PF07715">
    <property type="entry name" value="Plug"/>
    <property type="match status" value="1"/>
</dbReference>
<evidence type="ECO:0000256" key="6">
    <source>
        <dbReference type="ARBA" id="ARBA00023136"/>
    </source>
</evidence>